<feature type="compositionally biased region" description="Acidic residues" evidence="1">
    <location>
        <begin position="265"/>
        <end position="274"/>
    </location>
</feature>
<feature type="domain" description="BHLH" evidence="3">
    <location>
        <begin position="278"/>
        <end position="329"/>
    </location>
</feature>
<feature type="region of interest" description="Disordered" evidence="1">
    <location>
        <begin position="240"/>
        <end position="284"/>
    </location>
</feature>
<evidence type="ECO:0000256" key="2">
    <source>
        <dbReference type="SAM" id="SignalP"/>
    </source>
</evidence>
<evidence type="ECO:0000313" key="4">
    <source>
        <dbReference type="EMBL" id="GLD72778.1"/>
    </source>
</evidence>
<protein>
    <submittedName>
        <fullName evidence="4">MAX gene-associated protein-like protein</fullName>
    </submittedName>
</protein>
<dbReference type="AlphaFoldDB" id="A0AAD3NGW5"/>
<evidence type="ECO:0000259" key="3">
    <source>
        <dbReference type="PROSITE" id="PS50888"/>
    </source>
</evidence>
<organism evidence="4 5">
    <name type="scientific">Lates japonicus</name>
    <name type="common">Japanese lates</name>
    <dbReference type="NCBI Taxonomy" id="270547"/>
    <lineage>
        <taxon>Eukaryota</taxon>
        <taxon>Metazoa</taxon>
        <taxon>Chordata</taxon>
        <taxon>Craniata</taxon>
        <taxon>Vertebrata</taxon>
        <taxon>Euteleostomi</taxon>
        <taxon>Actinopterygii</taxon>
        <taxon>Neopterygii</taxon>
        <taxon>Teleostei</taxon>
        <taxon>Neoteleostei</taxon>
        <taxon>Acanthomorphata</taxon>
        <taxon>Carangaria</taxon>
        <taxon>Carangaria incertae sedis</taxon>
        <taxon>Centropomidae</taxon>
        <taxon>Lates</taxon>
    </lineage>
</organism>
<feature type="compositionally biased region" description="Basic and acidic residues" evidence="1">
    <location>
        <begin position="275"/>
        <end position="284"/>
    </location>
</feature>
<dbReference type="InterPro" id="IPR036638">
    <property type="entry name" value="HLH_DNA-bd_sf"/>
</dbReference>
<reference evidence="4" key="1">
    <citation type="submission" date="2022-08" db="EMBL/GenBank/DDBJ databases">
        <title>Genome sequencing of akame (Lates japonicus).</title>
        <authorList>
            <person name="Hashiguchi Y."/>
            <person name="Takahashi H."/>
        </authorList>
    </citation>
    <scope>NUCLEOTIDE SEQUENCE</scope>
    <source>
        <strain evidence="4">Kochi</strain>
    </source>
</reference>
<sequence>MKLCLSCLWSGMFQMTMRSWPTGAVCVKAQEKGKRSSLTLFPVIPPKQPTLLSCVRSVPERLKTNKMWEIPPTAEPRDGRGLRRQRGTCTFKILPSDSRKEPIIITCPKLPPQAPTKVVPALSSFALLQPRPRSSVTPVNLISLKPSGGRGAELGVKTVAVSAVPVGPGRALVLKPAPPQTSSSQTPVEKTHRATPPPPPPLGSEVTSVPPPRPPAEPEPARDLVDLDIICVDDDTELVTTEMQPTEVVDLVESSSGETENSSDFGDESGSEEEKEVKPNHRHNALERRRRIRIQQLFDGLRRRGVGLTEEKASKISTLKKAVQRRRRNRARLWRCDENSRQNQRRKRTMSLTEFPSQARQQIQTLQIEMASLKSLKIVLNQ</sequence>
<dbReference type="PROSITE" id="PS50888">
    <property type="entry name" value="BHLH"/>
    <property type="match status" value="1"/>
</dbReference>
<evidence type="ECO:0000313" key="5">
    <source>
        <dbReference type="Proteomes" id="UP001279410"/>
    </source>
</evidence>
<dbReference type="EMBL" id="BRZM01001222">
    <property type="protein sequence ID" value="GLD72778.1"/>
    <property type="molecule type" value="Genomic_DNA"/>
</dbReference>
<dbReference type="Gene3D" id="4.10.280.10">
    <property type="entry name" value="Helix-loop-helix DNA-binding domain"/>
    <property type="match status" value="1"/>
</dbReference>
<dbReference type="Proteomes" id="UP001279410">
    <property type="component" value="Unassembled WGS sequence"/>
</dbReference>
<feature type="signal peptide" evidence="2">
    <location>
        <begin position="1"/>
        <end position="19"/>
    </location>
</feature>
<dbReference type="GO" id="GO:0046983">
    <property type="term" value="F:protein dimerization activity"/>
    <property type="evidence" value="ECO:0007669"/>
    <property type="project" value="InterPro"/>
</dbReference>
<dbReference type="Pfam" id="PF00010">
    <property type="entry name" value="HLH"/>
    <property type="match status" value="1"/>
</dbReference>
<name>A0AAD3NGW5_LATJO</name>
<evidence type="ECO:0000256" key="1">
    <source>
        <dbReference type="SAM" id="MobiDB-lite"/>
    </source>
</evidence>
<accession>A0AAD3NGW5</accession>
<dbReference type="SUPFAM" id="SSF47459">
    <property type="entry name" value="HLH, helix-loop-helix DNA-binding domain"/>
    <property type="match status" value="1"/>
</dbReference>
<feature type="region of interest" description="Disordered" evidence="1">
    <location>
        <begin position="171"/>
        <end position="226"/>
    </location>
</feature>
<feature type="chain" id="PRO_5042049439" evidence="2">
    <location>
        <begin position="20"/>
        <end position="382"/>
    </location>
</feature>
<keyword evidence="2" id="KW-0732">Signal</keyword>
<gene>
    <name evidence="4" type="ORF">AKAME5_002410300</name>
</gene>
<feature type="compositionally biased region" description="Pro residues" evidence="1">
    <location>
        <begin position="209"/>
        <end position="218"/>
    </location>
</feature>
<keyword evidence="5" id="KW-1185">Reference proteome</keyword>
<proteinExistence type="predicted"/>
<comment type="caution">
    <text evidence="4">The sequence shown here is derived from an EMBL/GenBank/DDBJ whole genome shotgun (WGS) entry which is preliminary data.</text>
</comment>
<dbReference type="InterPro" id="IPR011598">
    <property type="entry name" value="bHLH_dom"/>
</dbReference>